<sequence>MLLRAFFALGLALMLLPHEPNLGLHPAAYSNISPIFARAQTELKIRLAAVASDMRNGINAPKNLSAADN</sequence>
<comment type="caution">
    <text evidence="1">The sequence shown here is derived from an EMBL/GenBank/DDBJ whole genome shotgun (WGS) entry which is preliminary data.</text>
</comment>
<dbReference type="EMBL" id="JAASRM010000001">
    <property type="protein sequence ID" value="NIK89342.1"/>
    <property type="molecule type" value="Genomic_DNA"/>
</dbReference>
<organism evidence="1 2">
    <name type="scientific">Rhizomicrobium palustre</name>
    <dbReference type="NCBI Taxonomy" id="189966"/>
    <lineage>
        <taxon>Bacteria</taxon>
        <taxon>Pseudomonadati</taxon>
        <taxon>Pseudomonadota</taxon>
        <taxon>Alphaproteobacteria</taxon>
        <taxon>Micropepsales</taxon>
        <taxon>Micropepsaceae</taxon>
        <taxon>Rhizomicrobium</taxon>
    </lineage>
</organism>
<dbReference type="AlphaFoldDB" id="A0A846N294"/>
<proteinExistence type="predicted"/>
<name>A0A846N294_9PROT</name>
<evidence type="ECO:0000313" key="2">
    <source>
        <dbReference type="Proteomes" id="UP000570514"/>
    </source>
</evidence>
<reference evidence="1 2" key="1">
    <citation type="submission" date="2020-03" db="EMBL/GenBank/DDBJ databases">
        <title>Genomic Encyclopedia of Type Strains, Phase IV (KMG-IV): sequencing the most valuable type-strain genomes for metagenomic binning, comparative biology and taxonomic classification.</title>
        <authorList>
            <person name="Goeker M."/>
        </authorList>
    </citation>
    <scope>NUCLEOTIDE SEQUENCE [LARGE SCALE GENOMIC DNA]</scope>
    <source>
        <strain evidence="1 2">DSM 19867</strain>
    </source>
</reference>
<evidence type="ECO:0000313" key="1">
    <source>
        <dbReference type="EMBL" id="NIK89342.1"/>
    </source>
</evidence>
<gene>
    <name evidence="1" type="ORF">FHS83_002660</name>
</gene>
<keyword evidence="2" id="KW-1185">Reference proteome</keyword>
<accession>A0A846N294</accession>
<protein>
    <submittedName>
        <fullName evidence="1">Uncharacterized protein</fullName>
    </submittedName>
</protein>
<dbReference type="Proteomes" id="UP000570514">
    <property type="component" value="Unassembled WGS sequence"/>
</dbReference>